<protein>
    <recommendedName>
        <fullName evidence="3">DUF2507 domain-containing protein</fullName>
    </recommendedName>
</protein>
<organism evidence="1 2">
    <name type="scientific">Virgibacillus indicus</name>
    <dbReference type="NCBI Taxonomy" id="2024554"/>
    <lineage>
        <taxon>Bacteria</taxon>
        <taxon>Bacillati</taxon>
        <taxon>Bacillota</taxon>
        <taxon>Bacilli</taxon>
        <taxon>Bacillales</taxon>
        <taxon>Bacillaceae</taxon>
        <taxon>Virgibacillus</taxon>
    </lineage>
</organism>
<dbReference type="Proteomes" id="UP000216498">
    <property type="component" value="Unassembled WGS sequence"/>
</dbReference>
<name>A0A265NEB0_9BACI</name>
<dbReference type="InterPro" id="IPR019642">
    <property type="entry name" value="DUF2507"/>
</dbReference>
<dbReference type="SUPFAM" id="SSF111126">
    <property type="entry name" value="Ligand-binding domain in the NO signalling and Golgi transport"/>
    <property type="match status" value="1"/>
</dbReference>
<reference evidence="1 2" key="1">
    <citation type="submission" date="2017-08" db="EMBL/GenBank/DDBJ databases">
        <title>Virgibacillus indicus sp. nov. and Virgibacillus profoundi sp. nov, two moderately halophilic bacteria isolated from marine sediment by using the Microfluidic Streak Plate.</title>
        <authorList>
            <person name="Xu B."/>
            <person name="Hu B."/>
            <person name="Wang J."/>
            <person name="Zhu Y."/>
            <person name="Huang L."/>
            <person name="Du W."/>
            <person name="Huang Y."/>
        </authorList>
    </citation>
    <scope>NUCLEOTIDE SEQUENCE [LARGE SCALE GENOMIC DNA]</scope>
    <source>
        <strain evidence="1 2">IO3-P2-C2</strain>
    </source>
</reference>
<evidence type="ECO:0000313" key="2">
    <source>
        <dbReference type="Proteomes" id="UP000216498"/>
    </source>
</evidence>
<sequence>MSKKTELLPISLLDELNTAGAGYDILRYVSLPEILGDQSDTLLYFMGKDLARKLEIDTIEDIVYIFDRLGWGRLELIKEKKKELIFHLMADSVAERLQASFDDFRLEAGFLAEALQLINETEYECVEEINYKIHQVELKVVFTSIK</sequence>
<dbReference type="AlphaFoldDB" id="A0A265NEB0"/>
<evidence type="ECO:0008006" key="3">
    <source>
        <dbReference type="Google" id="ProtNLM"/>
    </source>
</evidence>
<evidence type="ECO:0000313" key="1">
    <source>
        <dbReference type="EMBL" id="OZU89789.1"/>
    </source>
</evidence>
<dbReference type="EMBL" id="NPMS01000001">
    <property type="protein sequence ID" value="OZU89789.1"/>
    <property type="molecule type" value="Genomic_DNA"/>
</dbReference>
<dbReference type="OrthoDB" id="2965348at2"/>
<keyword evidence="2" id="KW-1185">Reference proteome</keyword>
<dbReference type="Pfam" id="PF10702">
    <property type="entry name" value="DUF2507"/>
    <property type="match status" value="1"/>
</dbReference>
<gene>
    <name evidence="1" type="ORF">CIL03_01210</name>
</gene>
<dbReference type="Gene3D" id="3.30.1380.20">
    <property type="entry name" value="Trafficking protein particle complex subunit 3"/>
    <property type="match status" value="1"/>
</dbReference>
<proteinExistence type="predicted"/>
<accession>A0A265NEB0</accession>
<dbReference type="RefSeq" id="WP_094883390.1">
    <property type="nucleotide sequence ID" value="NZ_NPMS01000001.1"/>
</dbReference>
<comment type="caution">
    <text evidence="1">The sequence shown here is derived from an EMBL/GenBank/DDBJ whole genome shotgun (WGS) entry which is preliminary data.</text>
</comment>
<dbReference type="InterPro" id="IPR024096">
    <property type="entry name" value="NO_sig/Golgi_transp_ligand-bd"/>
</dbReference>